<feature type="region of interest" description="Disordered" evidence="1">
    <location>
        <begin position="1"/>
        <end position="46"/>
    </location>
</feature>
<accession>A0ABM3G6W5</accession>
<evidence type="ECO:0000313" key="4">
    <source>
        <dbReference type="RefSeq" id="XP_046596008.1"/>
    </source>
</evidence>
<evidence type="ECO:0000313" key="2">
    <source>
        <dbReference type="Proteomes" id="UP000829291"/>
    </source>
</evidence>
<keyword evidence="2" id="KW-1185">Reference proteome</keyword>
<dbReference type="Pfam" id="PF14945">
    <property type="entry name" value="LLC1"/>
    <property type="match status" value="1"/>
</dbReference>
<organism evidence="2 4">
    <name type="scientific">Neodiprion lecontei</name>
    <name type="common">Redheaded pine sawfly</name>
    <dbReference type="NCBI Taxonomy" id="441921"/>
    <lineage>
        <taxon>Eukaryota</taxon>
        <taxon>Metazoa</taxon>
        <taxon>Ecdysozoa</taxon>
        <taxon>Arthropoda</taxon>
        <taxon>Hexapoda</taxon>
        <taxon>Insecta</taxon>
        <taxon>Pterygota</taxon>
        <taxon>Neoptera</taxon>
        <taxon>Endopterygota</taxon>
        <taxon>Hymenoptera</taxon>
        <taxon>Tenthredinoidea</taxon>
        <taxon>Diprionidae</taxon>
        <taxon>Diprioninae</taxon>
        <taxon>Neodiprion</taxon>
    </lineage>
</organism>
<dbReference type="InterPro" id="IPR020339">
    <property type="entry name" value="C20orf85-like"/>
</dbReference>
<sequence>MSKSPVTNDKEQKNEAHSKPATKNDKKNDVKILYVRDTGDSSRRPIVQDGIQKEVIRQERKSQISWNKKYDYLSGNNFQRILAEEAVKAGLPEDTFVKRKKNDASITKRFRHKLAASPPIPKTSTGIVGWRSSQEEYRLEFNGPMYISPKRTTSPPPEPDALPITHQRWIFLG</sequence>
<dbReference type="GeneID" id="124294526"/>
<evidence type="ECO:0000256" key="1">
    <source>
        <dbReference type="SAM" id="MobiDB-lite"/>
    </source>
</evidence>
<gene>
    <name evidence="3 4" type="primary">LOC124294526</name>
</gene>
<dbReference type="Proteomes" id="UP000829291">
    <property type="component" value="Chromosome 5"/>
</dbReference>
<protein>
    <submittedName>
        <fullName evidence="3 4">Uncharacterized protein LOC124294526</fullName>
    </submittedName>
</protein>
<dbReference type="RefSeq" id="XP_046596008.1">
    <property type="nucleotide sequence ID" value="XM_046740052.1"/>
</dbReference>
<evidence type="ECO:0000313" key="3">
    <source>
        <dbReference type="RefSeq" id="XP_046596007.1"/>
    </source>
</evidence>
<reference evidence="3 4" key="1">
    <citation type="submission" date="2025-05" db="UniProtKB">
        <authorList>
            <consortium name="RefSeq"/>
        </authorList>
    </citation>
    <scope>IDENTIFICATION</scope>
    <source>
        <tissue evidence="3 4">Thorax and Abdomen</tissue>
    </source>
</reference>
<feature type="compositionally biased region" description="Basic and acidic residues" evidence="1">
    <location>
        <begin position="8"/>
        <end position="30"/>
    </location>
</feature>
<proteinExistence type="predicted"/>
<name>A0ABM3G6W5_NEOLC</name>
<dbReference type="RefSeq" id="XP_046596007.1">
    <property type="nucleotide sequence ID" value="XM_046740051.1"/>
</dbReference>